<keyword evidence="2 5" id="KW-0732">Signal</keyword>
<dbReference type="Pfam" id="PF01559">
    <property type="entry name" value="Zein"/>
    <property type="match status" value="1"/>
</dbReference>
<feature type="signal peptide" evidence="5">
    <location>
        <begin position="1"/>
        <end position="21"/>
    </location>
</feature>
<evidence type="ECO:0000313" key="7">
    <source>
        <dbReference type="Proteomes" id="UP000298652"/>
    </source>
</evidence>
<dbReference type="EMBL" id="CM016554">
    <property type="protein sequence ID" value="TKW27703.1"/>
    <property type="molecule type" value="Genomic_DNA"/>
</dbReference>
<name>A0A4U6VI04_SETVI</name>
<keyword evidence="3" id="KW-0758">Storage protein</keyword>
<dbReference type="InterPro" id="IPR052508">
    <property type="entry name" value="Maize_Zein_Storage"/>
</dbReference>
<accession>A0A4U6VI04</accession>
<dbReference type="AlphaFoldDB" id="A0A4U6VI04"/>
<dbReference type="Proteomes" id="UP000298652">
    <property type="component" value="Chromosome 3"/>
</dbReference>
<keyword evidence="7" id="KW-1185">Reference proteome</keyword>
<dbReference type="InterPro" id="IPR002530">
    <property type="entry name" value="Zein"/>
</dbReference>
<proteinExistence type="inferred from homology"/>
<sequence length="204" mass="22594">MAAKIFAFFTLLALSMSAATAVFIPQGSLAAAAAIPQYLPHVTALGYENPIVQSNRLQQALAANILSSPALFLQQPWALSQQQSFAHVTVQSITAQQQQFLPAFSQLALASPAAYWQQQQLLPFNQLAVANAYWQQQQLLPFNQLAIANPAAYWQQQQLLPFNPLRLAKSATYWQQQQLLSVNPLDVMNPAAFWQQPIIDSAIF</sequence>
<evidence type="ECO:0000256" key="4">
    <source>
        <dbReference type="ARBA" id="ARBA00023129"/>
    </source>
</evidence>
<protein>
    <submittedName>
        <fullName evidence="6">Uncharacterized protein</fullName>
    </submittedName>
</protein>
<dbReference type="PANTHER" id="PTHR48244">
    <property type="entry name" value="ZEIN-ALPHA A20-RELATED"/>
    <property type="match status" value="1"/>
</dbReference>
<evidence type="ECO:0000256" key="3">
    <source>
        <dbReference type="ARBA" id="ARBA00022761"/>
    </source>
</evidence>
<reference evidence="6" key="1">
    <citation type="submission" date="2019-03" db="EMBL/GenBank/DDBJ databases">
        <title>WGS assembly of Setaria viridis.</title>
        <authorList>
            <person name="Huang P."/>
            <person name="Jenkins J."/>
            <person name="Grimwood J."/>
            <person name="Barry K."/>
            <person name="Healey A."/>
            <person name="Mamidi S."/>
            <person name="Sreedasyam A."/>
            <person name="Shu S."/>
            <person name="Feldman M."/>
            <person name="Wu J."/>
            <person name="Yu Y."/>
            <person name="Chen C."/>
            <person name="Johnson J."/>
            <person name="Rokhsar D."/>
            <person name="Baxter I."/>
            <person name="Schmutz J."/>
            <person name="Brutnell T."/>
            <person name="Kellogg E."/>
        </authorList>
    </citation>
    <scope>NUCLEOTIDE SEQUENCE [LARGE SCALE GENOMIC DNA]</scope>
</reference>
<dbReference type="PANTHER" id="PTHR48244:SF3">
    <property type="entry name" value="22 KDA ALPHA-ZEIN 8"/>
    <property type="match status" value="1"/>
</dbReference>
<gene>
    <name evidence="6" type="ORF">SEVIR_3G274800v2</name>
</gene>
<evidence type="ECO:0000256" key="1">
    <source>
        <dbReference type="ARBA" id="ARBA00005777"/>
    </source>
</evidence>
<keyword evidence="4" id="KW-0708">Seed storage protein</keyword>
<evidence type="ECO:0000256" key="5">
    <source>
        <dbReference type="SAM" id="SignalP"/>
    </source>
</evidence>
<evidence type="ECO:0000313" key="6">
    <source>
        <dbReference type="EMBL" id="TKW27703.1"/>
    </source>
</evidence>
<feature type="chain" id="PRO_5020201419" evidence="5">
    <location>
        <begin position="22"/>
        <end position="204"/>
    </location>
</feature>
<comment type="similarity">
    <text evidence="1">Belongs to the zein family.</text>
</comment>
<dbReference type="Gramene" id="TKW27703">
    <property type="protein sequence ID" value="TKW27703"/>
    <property type="gene ID" value="SEVIR_3G274800v2"/>
</dbReference>
<dbReference type="GO" id="GO:0045735">
    <property type="term" value="F:nutrient reservoir activity"/>
    <property type="evidence" value="ECO:0007669"/>
    <property type="project" value="UniProtKB-KW"/>
</dbReference>
<organism evidence="6 7">
    <name type="scientific">Setaria viridis</name>
    <name type="common">Green bristlegrass</name>
    <name type="synonym">Setaria italica subsp. viridis</name>
    <dbReference type="NCBI Taxonomy" id="4556"/>
    <lineage>
        <taxon>Eukaryota</taxon>
        <taxon>Viridiplantae</taxon>
        <taxon>Streptophyta</taxon>
        <taxon>Embryophyta</taxon>
        <taxon>Tracheophyta</taxon>
        <taxon>Spermatophyta</taxon>
        <taxon>Magnoliopsida</taxon>
        <taxon>Liliopsida</taxon>
        <taxon>Poales</taxon>
        <taxon>Poaceae</taxon>
        <taxon>PACMAD clade</taxon>
        <taxon>Panicoideae</taxon>
        <taxon>Panicodae</taxon>
        <taxon>Paniceae</taxon>
        <taxon>Cenchrinae</taxon>
        <taxon>Setaria</taxon>
    </lineage>
</organism>
<evidence type="ECO:0000256" key="2">
    <source>
        <dbReference type="ARBA" id="ARBA00022729"/>
    </source>
</evidence>
<dbReference type="OMA" id="LQQPWAL"/>